<evidence type="ECO:0000313" key="2">
    <source>
        <dbReference type="EMBL" id="OMJ95479.1"/>
    </source>
</evidence>
<evidence type="ECO:0000256" key="1">
    <source>
        <dbReference type="SAM" id="MobiDB-lite"/>
    </source>
</evidence>
<feature type="compositionally biased region" description="Low complexity" evidence="1">
    <location>
        <begin position="283"/>
        <end position="314"/>
    </location>
</feature>
<feature type="compositionally biased region" description="Polar residues" evidence="1">
    <location>
        <begin position="441"/>
        <end position="450"/>
    </location>
</feature>
<dbReference type="Proteomes" id="UP000187209">
    <property type="component" value="Unassembled WGS sequence"/>
</dbReference>
<gene>
    <name evidence="2" type="ORF">SteCoe_1071</name>
</gene>
<feature type="region of interest" description="Disordered" evidence="1">
    <location>
        <begin position="438"/>
        <end position="457"/>
    </location>
</feature>
<dbReference type="EMBL" id="MPUH01000011">
    <property type="protein sequence ID" value="OMJ95479.1"/>
    <property type="molecule type" value="Genomic_DNA"/>
</dbReference>
<accession>A0A1R2D2I3</accession>
<sequence length="536" mass="61970">MNNSLKSERLDFSVRHPQLELDISQQRLGRKRYDQHKNFESTKTNYGYNSLSANYNEGSKDSAGISTDNKKNIFTPLINTPVNSNGLAFGQAKAQETLNKNSYENKDLEKLVARYNENKRLQKEETTNLYPINSQNPSAKLTDLPESYTSFSQKYLTDPEPLKHIEPSKTTAKIVRKTIDDQIIQEKQPSNQNDWYQDKLIPKPRYASQDPNVSKDPYNDLLPEKNHKVMNSNLEGSQIYDEIDKLQAELKIKEAEIAKYQEMLFSQTPQIQNTNYTPKPQIPNTNYTPNPQVPNTNYNQNPQNSNRNYSQNSQIPHTNYSENMLNQVAKIEYDKQKIINQRLKNLNDLESQIYEKYKEKQMIFNQKEKEQQQRLEMLRIIKELDAKERIDKAIKANEYREQLDFQSQVKRVLRNTEKIGGKADSPDKKSELFRYQPPNPFSNANNQGIITSPPKFTKKSPKTVCYNPITGNLKDTSEFIFGPHPLLGTNSGEKDLQGINGKGYTEDIKEIEKTDIKNEDKFLSGYGSLVVQNNKN</sequence>
<keyword evidence="3" id="KW-1185">Reference proteome</keyword>
<feature type="region of interest" description="Disordered" evidence="1">
    <location>
        <begin position="272"/>
        <end position="317"/>
    </location>
</feature>
<reference evidence="2 3" key="1">
    <citation type="submission" date="2016-11" db="EMBL/GenBank/DDBJ databases">
        <title>The macronuclear genome of Stentor coeruleus: a giant cell with tiny introns.</title>
        <authorList>
            <person name="Slabodnick M."/>
            <person name="Ruby J.G."/>
            <person name="Reiff S.B."/>
            <person name="Swart E.C."/>
            <person name="Gosai S."/>
            <person name="Prabakaran S."/>
            <person name="Witkowska E."/>
            <person name="Larue G.E."/>
            <person name="Fisher S."/>
            <person name="Freeman R.M."/>
            <person name="Gunawardena J."/>
            <person name="Chu W."/>
            <person name="Stover N.A."/>
            <person name="Gregory B.D."/>
            <person name="Nowacki M."/>
            <person name="Derisi J."/>
            <person name="Roy S.W."/>
            <person name="Marshall W.F."/>
            <person name="Sood P."/>
        </authorList>
    </citation>
    <scope>NUCLEOTIDE SEQUENCE [LARGE SCALE GENOMIC DNA]</scope>
    <source>
        <strain evidence="2">WM001</strain>
    </source>
</reference>
<proteinExistence type="predicted"/>
<organism evidence="2 3">
    <name type="scientific">Stentor coeruleus</name>
    <dbReference type="NCBI Taxonomy" id="5963"/>
    <lineage>
        <taxon>Eukaryota</taxon>
        <taxon>Sar</taxon>
        <taxon>Alveolata</taxon>
        <taxon>Ciliophora</taxon>
        <taxon>Postciliodesmatophora</taxon>
        <taxon>Heterotrichea</taxon>
        <taxon>Heterotrichida</taxon>
        <taxon>Stentoridae</taxon>
        <taxon>Stentor</taxon>
    </lineage>
</organism>
<comment type="caution">
    <text evidence="2">The sequence shown here is derived from an EMBL/GenBank/DDBJ whole genome shotgun (WGS) entry which is preliminary data.</text>
</comment>
<evidence type="ECO:0000313" key="3">
    <source>
        <dbReference type="Proteomes" id="UP000187209"/>
    </source>
</evidence>
<name>A0A1R2D2I3_9CILI</name>
<protein>
    <submittedName>
        <fullName evidence="2">Uncharacterized protein</fullName>
    </submittedName>
</protein>
<dbReference type="AlphaFoldDB" id="A0A1R2D2I3"/>